<evidence type="ECO:0000313" key="2">
    <source>
        <dbReference type="Proteomes" id="UP000761574"/>
    </source>
</evidence>
<dbReference type="InterPro" id="IPR007813">
    <property type="entry name" value="PilN"/>
</dbReference>
<protein>
    <submittedName>
        <fullName evidence="1">MSHA biogenesis protein MshI2</fullName>
    </submittedName>
</protein>
<keyword evidence="2" id="KW-1185">Reference proteome</keyword>
<evidence type="ECO:0000313" key="1">
    <source>
        <dbReference type="EMBL" id="GIU43616.1"/>
    </source>
</evidence>
<comment type="caution">
    <text evidence="1">The sequence shown here is derived from an EMBL/GenBank/DDBJ whole genome shotgun (WGS) entry which is preliminary data.</text>
</comment>
<reference evidence="1 2" key="1">
    <citation type="submission" date="2021-05" db="EMBL/GenBank/DDBJ databases">
        <title>Molecular characterization for Shewanella algae harboring chromosomal blaOXA-55-like strains isolated from clinical and environment sample.</title>
        <authorList>
            <person name="Ohama Y."/>
            <person name="Aoki K."/>
            <person name="Harada S."/>
            <person name="Moriya K."/>
            <person name="Ishii Y."/>
            <person name="Tateda K."/>
        </authorList>
    </citation>
    <scope>NUCLEOTIDE SEQUENCE [LARGE SCALE GENOMIC DNA]</scope>
    <source>
        <strain evidence="1 2">LMG 23746</strain>
    </source>
</reference>
<name>A0ABQ4P8Z9_9GAMM</name>
<dbReference type="Proteomes" id="UP000761574">
    <property type="component" value="Unassembled WGS sequence"/>
</dbReference>
<dbReference type="RefSeq" id="WP_119977144.1">
    <property type="nucleotide sequence ID" value="NZ_BPFB01000006.1"/>
</dbReference>
<sequence>MTQKLRVNLFHPSLLPHQLRLSFTRLCQVTLVLACLLLLASGITYWSVDHLQQQHAQLSGQKVDYDRQKAQLEQQIAARSASSNLVARVDLVTQQLELKRKLLGELGHVQALTSHGYSSLLTDLASVADSSTWLTRIQVMEKQFIFEGYSSAPQDVPRWVERLKRVDTLKGQAFSTLTINRGEEEPLSFVLRSEASKEPNQ</sequence>
<dbReference type="Pfam" id="PF05137">
    <property type="entry name" value="PilN"/>
    <property type="match status" value="1"/>
</dbReference>
<accession>A0ABQ4P8Z9</accession>
<organism evidence="1 2">
    <name type="scientific">Shewanella algidipiscicola</name>
    <dbReference type="NCBI Taxonomy" id="614070"/>
    <lineage>
        <taxon>Bacteria</taxon>
        <taxon>Pseudomonadati</taxon>
        <taxon>Pseudomonadota</taxon>
        <taxon>Gammaproteobacteria</taxon>
        <taxon>Alteromonadales</taxon>
        <taxon>Shewanellaceae</taxon>
        <taxon>Shewanella</taxon>
    </lineage>
</organism>
<proteinExistence type="predicted"/>
<dbReference type="EMBL" id="BPFB01000006">
    <property type="protein sequence ID" value="GIU43616.1"/>
    <property type="molecule type" value="Genomic_DNA"/>
</dbReference>
<gene>
    <name evidence="1" type="primary">mshI2</name>
    <name evidence="1" type="ORF">TUM4630_07350</name>
</gene>